<comment type="caution">
    <text evidence="3">The sequence shown here is derived from an EMBL/GenBank/DDBJ whole genome shotgun (WGS) entry which is preliminary data.</text>
</comment>
<evidence type="ECO:0000313" key="3">
    <source>
        <dbReference type="EMBL" id="CAK0770946.1"/>
    </source>
</evidence>
<reference evidence="3 4" key="1">
    <citation type="submission" date="2023-10" db="EMBL/GenBank/DDBJ databases">
        <authorList>
            <person name="Maclean D."/>
            <person name="Macfadyen A."/>
        </authorList>
    </citation>
    <scope>NUCLEOTIDE SEQUENCE [LARGE SCALE GENOMIC DNA]</scope>
</reference>
<dbReference type="InterPro" id="IPR036873">
    <property type="entry name" value="Rhodanese-like_dom_sf"/>
</dbReference>
<feature type="compositionally biased region" description="Pro residues" evidence="1">
    <location>
        <begin position="70"/>
        <end position="90"/>
    </location>
</feature>
<evidence type="ECO:0000313" key="4">
    <source>
        <dbReference type="Proteomes" id="UP001314263"/>
    </source>
</evidence>
<dbReference type="GO" id="GO:0071277">
    <property type="term" value="P:cellular response to calcium ion"/>
    <property type="evidence" value="ECO:0007669"/>
    <property type="project" value="InterPro"/>
</dbReference>
<dbReference type="GO" id="GO:0009704">
    <property type="term" value="P:de-etiolation"/>
    <property type="evidence" value="ECO:0007669"/>
    <property type="project" value="InterPro"/>
</dbReference>
<feature type="compositionally biased region" description="Low complexity" evidence="1">
    <location>
        <begin position="162"/>
        <end position="190"/>
    </location>
</feature>
<dbReference type="CDD" id="cd00158">
    <property type="entry name" value="RHOD"/>
    <property type="match status" value="1"/>
</dbReference>
<proteinExistence type="predicted"/>
<gene>
    <name evidence="3" type="ORF">CVIRNUC_003817</name>
</gene>
<name>A0AAV1I2X7_9CHLO</name>
<dbReference type="Pfam" id="PF00581">
    <property type="entry name" value="Rhodanese"/>
    <property type="match status" value="1"/>
</dbReference>
<dbReference type="InterPro" id="IPR001763">
    <property type="entry name" value="Rhodanese-like_dom"/>
</dbReference>
<sequence length="683" mass="68682">MLWTQSTSLAGGQRASCVRAFQTCKPKVKKGSARRELRVSTAAEQSFDLKGILEESLKAPMKSSKAAAPGPSPPPVPAPIPEPPSQPPQIPQTQTLAPMSGAGSSVEEAIRSTSTVDAAPVAPPSQAAAEMTGTANSAASSLSDKASEGASQLAQQGGSLPDAAASASQATSQTIDAAASEAASQAAATAPKFTQGSAYDAYMEATKSAKKGFKAAVPEPPSGSSLQDSLTSAQDAAFSAISSLTEGVSSQAKAALGAASEATSGARTAASEALGSLNQTTSGAVDSASAALKDLSSGFNEAGASLQDGARAAASAAGSAVDSASANLPEPVQDALLAAKGPVSSAVSQVTSSPPLLAGAAALAVGLPAAGWVRDRLGGYSGQLPPARALELLQSDNAILLDMRSDEERERDGTAALTAGAIGRGAAVPLPYISGPLSRNVRNADELAYQIAATVASGLVQLRPRAKVVVMDARGSKRAVRLARTLLASGISQAHIVQGGYRAWINAGLPTKDTADYAASPVDVISERLSGVTAAATGSLGRPAFVLAAVAASGVLYLSIFDTLLLLRWLGTFAILFTAFNRVVSYSSPSDFVADVKGIGRPFAWVGSQVSGLLPRPTTDQVMLPEGTEEAPMDLDAGVEQAGAAIAGAQQAGQQAIQAAAETLEGKQKESQNAGAEPVEKNN</sequence>
<dbReference type="InterPro" id="IPR044690">
    <property type="entry name" value="CAS_plant"/>
</dbReference>
<evidence type="ECO:0000259" key="2">
    <source>
        <dbReference type="PROSITE" id="PS50206"/>
    </source>
</evidence>
<keyword evidence="4" id="KW-1185">Reference proteome</keyword>
<feature type="domain" description="Rhodanese" evidence="2">
    <location>
        <begin position="394"/>
        <end position="513"/>
    </location>
</feature>
<dbReference type="AlphaFoldDB" id="A0AAV1I2X7"/>
<dbReference type="SMART" id="SM00450">
    <property type="entry name" value="RHOD"/>
    <property type="match status" value="1"/>
</dbReference>
<feature type="region of interest" description="Disordered" evidence="1">
    <location>
        <begin position="27"/>
        <end position="191"/>
    </location>
</feature>
<dbReference type="SUPFAM" id="SSF52821">
    <property type="entry name" value="Rhodanese/Cell cycle control phosphatase"/>
    <property type="match status" value="1"/>
</dbReference>
<dbReference type="PROSITE" id="PS50206">
    <property type="entry name" value="RHODANESE_3"/>
    <property type="match status" value="1"/>
</dbReference>
<feature type="region of interest" description="Disordered" evidence="1">
    <location>
        <begin position="658"/>
        <end position="683"/>
    </location>
</feature>
<feature type="compositionally biased region" description="Low complexity" evidence="1">
    <location>
        <begin position="59"/>
        <end position="69"/>
    </location>
</feature>
<evidence type="ECO:0000256" key="1">
    <source>
        <dbReference type="SAM" id="MobiDB-lite"/>
    </source>
</evidence>
<protein>
    <recommendedName>
        <fullName evidence="2">Rhodanese domain-containing protein</fullName>
    </recommendedName>
</protein>
<organism evidence="3 4">
    <name type="scientific">Coccomyxa viridis</name>
    <dbReference type="NCBI Taxonomy" id="1274662"/>
    <lineage>
        <taxon>Eukaryota</taxon>
        <taxon>Viridiplantae</taxon>
        <taxon>Chlorophyta</taxon>
        <taxon>core chlorophytes</taxon>
        <taxon>Trebouxiophyceae</taxon>
        <taxon>Trebouxiophyceae incertae sedis</taxon>
        <taxon>Coccomyxaceae</taxon>
        <taxon>Coccomyxa</taxon>
    </lineage>
</organism>
<dbReference type="Gene3D" id="3.40.250.10">
    <property type="entry name" value="Rhodanese-like domain"/>
    <property type="match status" value="1"/>
</dbReference>
<accession>A0AAV1I2X7</accession>
<feature type="compositionally biased region" description="Polar residues" evidence="1">
    <location>
        <begin position="133"/>
        <end position="158"/>
    </location>
</feature>
<dbReference type="GO" id="GO:0090333">
    <property type="term" value="P:regulation of stomatal closure"/>
    <property type="evidence" value="ECO:0007669"/>
    <property type="project" value="InterPro"/>
</dbReference>
<dbReference type="PANTHER" id="PTHR34209">
    <property type="entry name" value="RHODANESE/CELL CYCLE CONTROL PHOSPHATASE SUPERFAMILY PROTEIN"/>
    <property type="match status" value="1"/>
</dbReference>
<dbReference type="PANTHER" id="PTHR34209:SF1">
    <property type="entry name" value="CALCIUM SENSING RECEPTOR, CHLOROPLASTIC"/>
    <property type="match status" value="1"/>
</dbReference>
<feature type="compositionally biased region" description="Low complexity" evidence="1">
    <location>
        <begin position="118"/>
        <end position="129"/>
    </location>
</feature>
<dbReference type="EMBL" id="CAUYUE010000004">
    <property type="protein sequence ID" value="CAK0770946.1"/>
    <property type="molecule type" value="Genomic_DNA"/>
</dbReference>
<dbReference type="Proteomes" id="UP001314263">
    <property type="component" value="Unassembled WGS sequence"/>
</dbReference>